<evidence type="ECO:0000313" key="5">
    <source>
        <dbReference type="Proteomes" id="UP000627715"/>
    </source>
</evidence>
<dbReference type="Proteomes" id="UP000627715">
    <property type="component" value="Unassembled WGS sequence"/>
</dbReference>
<dbReference type="Pfam" id="PF07859">
    <property type="entry name" value="Abhydrolase_3"/>
    <property type="match status" value="1"/>
</dbReference>
<organism evidence="4 5">
    <name type="scientific">Pseudohongiella nitratireducens</name>
    <dbReference type="NCBI Taxonomy" id="1768907"/>
    <lineage>
        <taxon>Bacteria</taxon>
        <taxon>Pseudomonadati</taxon>
        <taxon>Pseudomonadota</taxon>
        <taxon>Gammaproteobacteria</taxon>
        <taxon>Pseudomonadales</taxon>
        <taxon>Pseudohongiellaceae</taxon>
        <taxon>Pseudohongiella</taxon>
    </lineage>
</organism>
<name>A0A916QMC5_9GAMM</name>
<comment type="similarity">
    <text evidence="1">Belongs to the 'GDXG' lipolytic enzyme family.</text>
</comment>
<dbReference type="InterPro" id="IPR029058">
    <property type="entry name" value="AB_hydrolase_fold"/>
</dbReference>
<accession>A0A916QMC5</accession>
<protein>
    <submittedName>
        <fullName evidence="4">Hydrolase</fullName>
    </submittedName>
</protein>
<evidence type="ECO:0000256" key="2">
    <source>
        <dbReference type="ARBA" id="ARBA00022801"/>
    </source>
</evidence>
<dbReference type="EMBL" id="BMIY01000009">
    <property type="protein sequence ID" value="GFZ79031.1"/>
    <property type="molecule type" value="Genomic_DNA"/>
</dbReference>
<reference evidence="4" key="1">
    <citation type="journal article" date="2014" name="Int. J. Syst. Evol. Microbiol.">
        <title>Complete genome sequence of Corynebacterium casei LMG S-19264T (=DSM 44701T), isolated from a smear-ripened cheese.</title>
        <authorList>
            <consortium name="US DOE Joint Genome Institute (JGI-PGF)"/>
            <person name="Walter F."/>
            <person name="Albersmeier A."/>
            <person name="Kalinowski J."/>
            <person name="Ruckert C."/>
        </authorList>
    </citation>
    <scope>NUCLEOTIDE SEQUENCE</scope>
    <source>
        <strain evidence="4">CGMCC 1.15425</strain>
    </source>
</reference>
<dbReference type="PANTHER" id="PTHR48081">
    <property type="entry name" value="AB HYDROLASE SUPERFAMILY PROTEIN C4A8.06C"/>
    <property type="match status" value="1"/>
</dbReference>
<dbReference type="InterPro" id="IPR013094">
    <property type="entry name" value="AB_hydrolase_3"/>
</dbReference>
<sequence length="347" mass="37934">MSAAIFGEEPVLNEQHDTLAIADALTCSTHSEFGFETMLTRHHIRKRSIASRLCSWYLKRRFKPILANESFDPIRFRKAIDQQMARSGVASGVSIDTVDSPVKGQWLTPKNADGHGCILYCHGGGYLFGSAEAYQSFTSRLAAASGMRVFSLEYRLAPEHRYPAAAEDVLQAWQYLVNNHDPERIVVMGDSAGGGLALSLLSQLTKSTLPMPAAALVLSPYADLLVTGSSVDANERHCAMFTAAGIRRAAAGYLDGADGAEPAASPMYADFKGFPPLQIYISSSEVLRDDGMRVAERAAAADVPVSLHIWDNQPHVWPLFLPWLPEARQTLKEMAQFARQHAGRVVT</sequence>
<dbReference type="AlphaFoldDB" id="A0A916QMC5"/>
<dbReference type="GO" id="GO:0004806">
    <property type="term" value="F:triacylglycerol lipase activity"/>
    <property type="evidence" value="ECO:0007669"/>
    <property type="project" value="TreeGrafter"/>
</dbReference>
<reference evidence="4" key="2">
    <citation type="submission" date="2020-09" db="EMBL/GenBank/DDBJ databases">
        <authorList>
            <person name="Sun Q."/>
            <person name="Zhou Y."/>
        </authorList>
    </citation>
    <scope>NUCLEOTIDE SEQUENCE</scope>
    <source>
        <strain evidence="4">CGMCC 1.15425</strain>
    </source>
</reference>
<dbReference type="SUPFAM" id="SSF53474">
    <property type="entry name" value="alpha/beta-Hydrolases"/>
    <property type="match status" value="1"/>
</dbReference>
<keyword evidence="5" id="KW-1185">Reference proteome</keyword>
<evidence type="ECO:0000259" key="3">
    <source>
        <dbReference type="Pfam" id="PF07859"/>
    </source>
</evidence>
<dbReference type="Gene3D" id="3.40.50.1820">
    <property type="entry name" value="alpha/beta hydrolase"/>
    <property type="match status" value="1"/>
</dbReference>
<gene>
    <name evidence="4" type="ORF">GCM10011403_22760</name>
</gene>
<proteinExistence type="inferred from homology"/>
<dbReference type="InterPro" id="IPR050300">
    <property type="entry name" value="GDXG_lipolytic_enzyme"/>
</dbReference>
<feature type="domain" description="Alpha/beta hydrolase fold-3" evidence="3">
    <location>
        <begin position="118"/>
        <end position="317"/>
    </location>
</feature>
<keyword evidence="2 4" id="KW-0378">Hydrolase</keyword>
<dbReference type="PANTHER" id="PTHR48081:SF30">
    <property type="entry name" value="ACETYL-HYDROLASE LIPR-RELATED"/>
    <property type="match status" value="1"/>
</dbReference>
<comment type="caution">
    <text evidence="4">The sequence shown here is derived from an EMBL/GenBank/DDBJ whole genome shotgun (WGS) entry which is preliminary data.</text>
</comment>
<evidence type="ECO:0000313" key="4">
    <source>
        <dbReference type="EMBL" id="GFZ79031.1"/>
    </source>
</evidence>
<evidence type="ECO:0000256" key="1">
    <source>
        <dbReference type="ARBA" id="ARBA00010515"/>
    </source>
</evidence>